<keyword evidence="5" id="KW-1185">Reference proteome</keyword>
<evidence type="ECO:0000313" key="5">
    <source>
        <dbReference type="Proteomes" id="UP001186944"/>
    </source>
</evidence>
<accession>A0AA88XVZ9</accession>
<comment type="caution">
    <text evidence="2">Lacks conserved residue(s) required for the propagation of feature annotation.</text>
</comment>
<protein>
    <recommendedName>
        <fullName evidence="3">CUB domain-containing protein</fullName>
    </recommendedName>
</protein>
<reference evidence="4" key="1">
    <citation type="submission" date="2019-08" db="EMBL/GenBank/DDBJ databases">
        <title>The improved chromosome-level genome for the pearl oyster Pinctada fucata martensii using PacBio sequencing and Hi-C.</title>
        <authorList>
            <person name="Zheng Z."/>
        </authorList>
    </citation>
    <scope>NUCLEOTIDE SEQUENCE</scope>
    <source>
        <strain evidence="4">ZZ-2019</strain>
        <tissue evidence="4">Adductor muscle</tissue>
    </source>
</reference>
<dbReference type="PROSITE" id="PS01180">
    <property type="entry name" value="CUB"/>
    <property type="match status" value="1"/>
</dbReference>
<dbReference type="Proteomes" id="UP001186944">
    <property type="component" value="Unassembled WGS sequence"/>
</dbReference>
<organism evidence="4 5">
    <name type="scientific">Pinctada imbricata</name>
    <name type="common">Atlantic pearl-oyster</name>
    <name type="synonym">Pinctada martensii</name>
    <dbReference type="NCBI Taxonomy" id="66713"/>
    <lineage>
        <taxon>Eukaryota</taxon>
        <taxon>Metazoa</taxon>
        <taxon>Spiralia</taxon>
        <taxon>Lophotrochozoa</taxon>
        <taxon>Mollusca</taxon>
        <taxon>Bivalvia</taxon>
        <taxon>Autobranchia</taxon>
        <taxon>Pteriomorphia</taxon>
        <taxon>Pterioida</taxon>
        <taxon>Pterioidea</taxon>
        <taxon>Pteriidae</taxon>
        <taxon>Pinctada</taxon>
    </lineage>
</organism>
<evidence type="ECO:0000256" key="1">
    <source>
        <dbReference type="ARBA" id="ARBA00023157"/>
    </source>
</evidence>
<keyword evidence="1" id="KW-1015">Disulfide bond</keyword>
<evidence type="ECO:0000313" key="4">
    <source>
        <dbReference type="EMBL" id="KAK3088748.1"/>
    </source>
</evidence>
<sequence length="76" mass="8645">HCGKNYCKHGGFLNHRCQCHCPDHLIGSTCQHVNTDRDCGGIIDVGIGKEVHIQSTNYPYQYPVGKICRWLFRVCI</sequence>
<dbReference type="AlphaFoldDB" id="A0AA88XVZ9"/>
<dbReference type="InterPro" id="IPR035914">
    <property type="entry name" value="Sperma_CUB_dom_sf"/>
</dbReference>
<dbReference type="InterPro" id="IPR000859">
    <property type="entry name" value="CUB_dom"/>
</dbReference>
<name>A0AA88XVZ9_PINIB</name>
<evidence type="ECO:0000259" key="3">
    <source>
        <dbReference type="PROSITE" id="PS01180"/>
    </source>
</evidence>
<dbReference type="SUPFAM" id="SSF49854">
    <property type="entry name" value="Spermadhesin, CUB domain"/>
    <property type="match status" value="1"/>
</dbReference>
<evidence type="ECO:0000256" key="2">
    <source>
        <dbReference type="PROSITE-ProRule" id="PRU00059"/>
    </source>
</evidence>
<feature type="domain" description="CUB" evidence="3">
    <location>
        <begin position="39"/>
        <end position="76"/>
    </location>
</feature>
<proteinExistence type="predicted"/>
<feature type="non-terminal residue" evidence="4">
    <location>
        <position position="1"/>
    </location>
</feature>
<comment type="caution">
    <text evidence="4">The sequence shown here is derived from an EMBL/GenBank/DDBJ whole genome shotgun (WGS) entry which is preliminary data.</text>
</comment>
<dbReference type="EMBL" id="VSWD01000011">
    <property type="protein sequence ID" value="KAK3088748.1"/>
    <property type="molecule type" value="Genomic_DNA"/>
</dbReference>
<gene>
    <name evidence="4" type="ORF">FSP39_023245</name>
</gene>